<dbReference type="SUPFAM" id="SSF52266">
    <property type="entry name" value="SGNH hydrolase"/>
    <property type="match status" value="1"/>
</dbReference>
<dbReference type="AlphaFoldDB" id="A0A8J7K7Q5"/>
<keyword evidence="1" id="KW-1133">Transmembrane helix</keyword>
<evidence type="ECO:0000313" key="3">
    <source>
        <dbReference type="Proteomes" id="UP000604481"/>
    </source>
</evidence>
<dbReference type="PANTHER" id="PTHR30383">
    <property type="entry name" value="THIOESTERASE 1/PROTEASE 1/LYSOPHOSPHOLIPASE L1"/>
    <property type="match status" value="1"/>
</dbReference>
<protein>
    <submittedName>
        <fullName evidence="2">DUF459 domain-containing protein</fullName>
    </submittedName>
</protein>
<comment type="caution">
    <text evidence="2">The sequence shown here is derived from an EMBL/GenBank/DDBJ whole genome shotgun (WGS) entry which is preliminary data.</text>
</comment>
<accession>A0A8J7K7Q5</accession>
<feature type="transmembrane region" description="Helical" evidence="1">
    <location>
        <begin position="12"/>
        <end position="29"/>
    </location>
</feature>
<evidence type="ECO:0000313" key="2">
    <source>
        <dbReference type="EMBL" id="MBE9608443.1"/>
    </source>
</evidence>
<dbReference type="RefSeq" id="WP_194114930.1">
    <property type="nucleotide sequence ID" value="NZ_JADFUA010000001.1"/>
</dbReference>
<organism evidence="2 3">
    <name type="scientific">Chitinilyticum piscinae</name>
    <dbReference type="NCBI Taxonomy" id="2866724"/>
    <lineage>
        <taxon>Bacteria</taxon>
        <taxon>Pseudomonadati</taxon>
        <taxon>Pseudomonadota</taxon>
        <taxon>Betaproteobacteria</taxon>
        <taxon>Neisseriales</taxon>
        <taxon>Chitinibacteraceae</taxon>
        <taxon>Chitinilyticum</taxon>
    </lineage>
</organism>
<evidence type="ECO:0000256" key="1">
    <source>
        <dbReference type="SAM" id="Phobius"/>
    </source>
</evidence>
<dbReference type="Pfam" id="PF04311">
    <property type="entry name" value="DUF459"/>
    <property type="match status" value="1"/>
</dbReference>
<keyword evidence="3" id="KW-1185">Reference proteome</keyword>
<reference evidence="2 3" key="1">
    <citation type="submission" date="2020-10" db="EMBL/GenBank/DDBJ databases">
        <title>The genome sequence of Chitinilyticum litopenaei 4Y14.</title>
        <authorList>
            <person name="Liu Y."/>
        </authorList>
    </citation>
    <scope>NUCLEOTIDE SEQUENCE [LARGE SCALE GENOMIC DNA]</scope>
    <source>
        <strain evidence="2 3">4Y14</strain>
    </source>
</reference>
<keyword evidence="1" id="KW-0472">Membrane</keyword>
<sequence>MQATTAPSNVPPFQIVLTLIGTLLLIVWLRHTALDTYWQQTRHRESGLAPFSQSPLGQMGSEINQEMEEPFLSLAGWLDSASTRMVTAANILLHGPVSTPSTLPSLAMSSALPASVSSVGRSALAINMAQYAHGQPVSPALVGGRRSNDGKIVLTQKDKVLFIGDSMMQGVAPLAIRTLQREYGIASVDASKQSTGLTYPGYFDWPKTVKTLVPQHGITTLVVFLGANDTWDMILDGKYERFGTARWQSEYEARIADILQYAQNNKVEVVWLGAPAMGKDKINAGVPTLNQLFERETLERHARFVPTQDIVGSGPAYNKYRMEGERKVAMRTDDGVHFTRAGQQKLADAILAQFQLPAAAEAQ</sequence>
<dbReference type="EMBL" id="JADFUA010000001">
    <property type="protein sequence ID" value="MBE9608443.1"/>
    <property type="molecule type" value="Genomic_DNA"/>
</dbReference>
<keyword evidence="1" id="KW-0812">Transmembrane</keyword>
<dbReference type="GO" id="GO:0004622">
    <property type="term" value="F:phosphatidylcholine lysophospholipase activity"/>
    <property type="evidence" value="ECO:0007669"/>
    <property type="project" value="TreeGrafter"/>
</dbReference>
<name>A0A8J7K7Q5_9NEIS</name>
<proteinExistence type="predicted"/>
<dbReference type="InterPro" id="IPR036514">
    <property type="entry name" value="SGNH_hydro_sf"/>
</dbReference>
<dbReference type="Gene3D" id="3.40.50.1110">
    <property type="entry name" value="SGNH hydrolase"/>
    <property type="match status" value="1"/>
</dbReference>
<dbReference type="InterPro" id="IPR051532">
    <property type="entry name" value="Ester_Hydrolysis_Enzymes"/>
</dbReference>
<dbReference type="PANTHER" id="PTHR30383:SF24">
    <property type="entry name" value="THIOESTERASE 1_PROTEASE 1_LYSOPHOSPHOLIPASE L1"/>
    <property type="match status" value="1"/>
</dbReference>
<dbReference type="InterPro" id="IPR007407">
    <property type="entry name" value="DUF459"/>
</dbReference>
<dbReference type="Proteomes" id="UP000604481">
    <property type="component" value="Unassembled WGS sequence"/>
</dbReference>
<gene>
    <name evidence="2" type="ORF">INR99_03695</name>
</gene>